<name>A0A2U7U9E2_9VIRU</name>
<dbReference type="RefSeq" id="YP_009483332.1">
    <property type="nucleotide sequence ID" value="NC_037667.1"/>
</dbReference>
<dbReference type="Proteomes" id="UP000248852">
    <property type="component" value="Segment"/>
</dbReference>
<gene>
    <name evidence="1" type="ORF">pqer_cds_641</name>
</gene>
<dbReference type="EMBL" id="MG011689">
    <property type="protein sequence ID" value="AVK75063.1"/>
    <property type="molecule type" value="Genomic_DNA"/>
</dbReference>
<reference evidence="1" key="1">
    <citation type="journal article" date="2018" name="Nat. Commun.">
        <title>Diversity and evolution of the emerging Pandoraviridae family.</title>
        <authorList>
            <person name="Legendre M."/>
            <person name="Fabre E."/>
            <person name="Poirot O."/>
            <person name="Jeudy S."/>
            <person name="Lartigue A."/>
            <person name="Alempic J.M."/>
            <person name="Beucher L."/>
            <person name="Philippe N."/>
            <person name="Bertaux L."/>
            <person name="Christo-Foroux E."/>
            <person name="Labadie K."/>
            <person name="Coute Y."/>
            <person name="Abergel C."/>
            <person name="Claverie J.M."/>
        </authorList>
    </citation>
    <scope>NUCLEOTIDE SEQUENCE [LARGE SCALE GENOMIC DNA]</scope>
    <source>
        <strain evidence="1">Quercus</strain>
    </source>
</reference>
<protein>
    <submittedName>
        <fullName evidence="1">Uncharacterized protein</fullName>
    </submittedName>
</protein>
<dbReference type="KEGG" id="vg:36844204"/>
<sequence>MQEPNKCGWFSAQDAQQDGYFNIWETPDGGQVAITVAAKCKRLGDPARQPEGEFRGPVTRWLRTEYAPGRKQAEPFPRTVRYQSQPSYGGLVYYRPEDESFGGTTQGSQPLGMMAYDAEGPMTSSTATRSELGALIRQREEQLDAARKALAEELERARAMAGVSAPIVSQQAIDLAAVRRLSRWEDYDASYGAGPGQQRTPRIRMDVPTEYEMYGEDVDPDFRLAARAVYALRRVTEALKAARRTGRVEGLGRSGIPRPNEQAAVAKRRVLLALEDLLTAMTTPGADVDQARTIFNDALATAADVVGAIEEILIAYGFSVSP</sequence>
<proteinExistence type="predicted"/>
<accession>A0A2U7U9E2</accession>
<organism evidence="1">
    <name type="scientific">Pandoravirus quercus</name>
    <dbReference type="NCBI Taxonomy" id="2107709"/>
    <lineage>
        <taxon>Viruses</taxon>
        <taxon>Pandoravirus</taxon>
    </lineage>
</organism>
<evidence type="ECO:0000313" key="1">
    <source>
        <dbReference type="EMBL" id="AVK75063.1"/>
    </source>
</evidence>
<dbReference type="GeneID" id="36844204"/>